<organism evidence="2 3">
    <name type="scientific">Mycena indigotica</name>
    <dbReference type="NCBI Taxonomy" id="2126181"/>
    <lineage>
        <taxon>Eukaryota</taxon>
        <taxon>Fungi</taxon>
        <taxon>Dikarya</taxon>
        <taxon>Basidiomycota</taxon>
        <taxon>Agaricomycotina</taxon>
        <taxon>Agaricomycetes</taxon>
        <taxon>Agaricomycetidae</taxon>
        <taxon>Agaricales</taxon>
        <taxon>Marasmiineae</taxon>
        <taxon>Mycenaceae</taxon>
        <taxon>Mycena</taxon>
    </lineage>
</organism>
<evidence type="ECO:0000313" key="3">
    <source>
        <dbReference type="Proteomes" id="UP000636479"/>
    </source>
</evidence>
<proteinExistence type="predicted"/>
<dbReference type="RefSeq" id="XP_037225515.1">
    <property type="nucleotide sequence ID" value="XM_037357605.1"/>
</dbReference>
<evidence type="ECO:0008006" key="4">
    <source>
        <dbReference type="Google" id="ProtNLM"/>
    </source>
</evidence>
<dbReference type="EMBL" id="JACAZF010000001">
    <property type="protein sequence ID" value="KAF7315492.1"/>
    <property type="molecule type" value="Genomic_DNA"/>
</dbReference>
<dbReference type="AlphaFoldDB" id="A0A8H6TF07"/>
<reference evidence="2" key="1">
    <citation type="submission" date="2020-05" db="EMBL/GenBank/DDBJ databases">
        <title>Mycena genomes resolve the evolution of fungal bioluminescence.</title>
        <authorList>
            <person name="Tsai I.J."/>
        </authorList>
    </citation>
    <scope>NUCLEOTIDE SEQUENCE</scope>
    <source>
        <strain evidence="2">171206Taipei</strain>
    </source>
</reference>
<name>A0A8H6TF07_9AGAR</name>
<comment type="caution">
    <text evidence="2">The sequence shown here is derived from an EMBL/GenBank/DDBJ whole genome shotgun (WGS) entry which is preliminary data.</text>
</comment>
<keyword evidence="3" id="KW-1185">Reference proteome</keyword>
<dbReference type="OrthoDB" id="74813at2759"/>
<dbReference type="GeneID" id="59340121"/>
<feature type="compositionally biased region" description="Low complexity" evidence="1">
    <location>
        <begin position="108"/>
        <end position="120"/>
    </location>
</feature>
<gene>
    <name evidence="2" type="ORF">MIND_00064500</name>
</gene>
<feature type="region of interest" description="Disordered" evidence="1">
    <location>
        <begin position="74"/>
        <end position="148"/>
    </location>
</feature>
<sequence>MRLKIQCSQPPLKFWFAPGDHECCTTIGDLKSALTKLLDEVKPLKLALDGFELLDRSQITHVLRDGDLVVVASSGRSGTKRKRSNSTSSSSSSSDSSSSESESDSDSDSSSSSSSASSSPAKPPPISSSKPNVPPGQGKPSTRSRNARRKLKALALKTATATLPAFLSATNSTPIAPVEVSIPLQSEAEETLRVQMMSMLPKSKNKNKSRRNFDRTDAQARKIVFDQEETASRPAFIPPSALPPERIPPNVFITSIDVEEGIRRRPRQSQRPKQEYMQDVQTVLDEKVVGLDWDNSPIIDSHSQLAANQIIGFSGLIIDMTTMSPVIGKRLGRVQSWTDEFIVVTRGIEGPHGFEDEEVEEELDWSEVQGQWKILQA</sequence>
<protein>
    <recommendedName>
        <fullName evidence="4">Coilin</fullName>
    </recommendedName>
</protein>
<evidence type="ECO:0000313" key="2">
    <source>
        <dbReference type="EMBL" id="KAF7315492.1"/>
    </source>
</evidence>
<feature type="compositionally biased region" description="Low complexity" evidence="1">
    <location>
        <begin position="85"/>
        <end position="100"/>
    </location>
</feature>
<accession>A0A8H6TF07</accession>
<evidence type="ECO:0000256" key="1">
    <source>
        <dbReference type="SAM" id="MobiDB-lite"/>
    </source>
</evidence>
<dbReference type="Proteomes" id="UP000636479">
    <property type="component" value="Unassembled WGS sequence"/>
</dbReference>